<dbReference type="InterPro" id="IPR001207">
    <property type="entry name" value="Transposase_mutator"/>
</dbReference>
<keyword evidence="3 6" id="KW-0815">Transposition</keyword>
<keyword evidence="6" id="KW-0814">Transposable element</keyword>
<comment type="similarity">
    <text evidence="2 6">Belongs to the transposase mutator family.</text>
</comment>
<dbReference type="Pfam" id="PF00872">
    <property type="entry name" value="Transposase_mut"/>
    <property type="match status" value="1"/>
</dbReference>
<evidence type="ECO:0000256" key="3">
    <source>
        <dbReference type="ARBA" id="ARBA00022578"/>
    </source>
</evidence>
<sequence>MNKEEIENFAREAAKGINTEQELSEFSQTLTKVVIETALNAELDEHLGYDRHDQPQSDNRRNGYSSKLLCTEDGEFELNTLRNRQGDFEPHLVKKRQTRFTSLDDKILNLYAKGMTTREIVSTFKKMYGAEISTTLISRVTDAPRYFICSLHIHTQF</sequence>
<evidence type="ECO:0000256" key="1">
    <source>
        <dbReference type="ARBA" id="ARBA00002190"/>
    </source>
</evidence>
<name>A0A1I3ZHK3_9PROT</name>
<dbReference type="GO" id="GO:0006313">
    <property type="term" value="P:DNA transposition"/>
    <property type="evidence" value="ECO:0007669"/>
    <property type="project" value="UniProtKB-UniRule"/>
</dbReference>
<evidence type="ECO:0000313" key="7">
    <source>
        <dbReference type="EMBL" id="SFK43512.1"/>
    </source>
</evidence>
<reference evidence="8" key="1">
    <citation type="submission" date="2016-10" db="EMBL/GenBank/DDBJ databases">
        <authorList>
            <person name="Varghese N."/>
            <person name="Submissions S."/>
        </authorList>
    </citation>
    <scope>NUCLEOTIDE SEQUENCE [LARGE SCALE GENOMIC DNA]</scope>
    <source>
        <strain evidence="8">Nm69</strain>
    </source>
</reference>
<evidence type="ECO:0000256" key="5">
    <source>
        <dbReference type="ARBA" id="ARBA00023172"/>
    </source>
</evidence>
<proteinExistence type="inferred from homology"/>
<gene>
    <name evidence="7" type="ORF">SAMN05216302_100694</name>
</gene>
<dbReference type="PANTHER" id="PTHR33217:SF5">
    <property type="entry name" value="MUTATOR FAMILY TRANSPOSASE"/>
    <property type="match status" value="1"/>
</dbReference>
<comment type="function">
    <text evidence="1 6">Required for the transposition of the insertion element.</text>
</comment>
<dbReference type="OrthoDB" id="165209at2"/>
<dbReference type="Proteomes" id="UP000199533">
    <property type="component" value="Unassembled WGS sequence"/>
</dbReference>
<evidence type="ECO:0000256" key="6">
    <source>
        <dbReference type="RuleBase" id="RU365089"/>
    </source>
</evidence>
<dbReference type="PANTHER" id="PTHR33217">
    <property type="entry name" value="TRANSPOSASE FOR INSERTION SEQUENCE ELEMENT IS1081"/>
    <property type="match status" value="1"/>
</dbReference>
<dbReference type="GO" id="GO:0003677">
    <property type="term" value="F:DNA binding"/>
    <property type="evidence" value="ECO:0007669"/>
    <property type="project" value="UniProtKB-UniRule"/>
</dbReference>
<evidence type="ECO:0000256" key="2">
    <source>
        <dbReference type="ARBA" id="ARBA00010961"/>
    </source>
</evidence>
<evidence type="ECO:0000256" key="4">
    <source>
        <dbReference type="ARBA" id="ARBA00023125"/>
    </source>
</evidence>
<dbReference type="AlphaFoldDB" id="A0A1I3ZHK3"/>
<protein>
    <recommendedName>
        <fullName evidence="6">Mutator family transposase</fullName>
    </recommendedName>
</protein>
<keyword evidence="8" id="KW-1185">Reference proteome</keyword>
<organism evidence="7 8">
    <name type="scientific">Nitrosomonas aestuarii</name>
    <dbReference type="NCBI Taxonomy" id="52441"/>
    <lineage>
        <taxon>Bacteria</taxon>
        <taxon>Pseudomonadati</taxon>
        <taxon>Pseudomonadota</taxon>
        <taxon>Betaproteobacteria</taxon>
        <taxon>Nitrosomonadales</taxon>
        <taxon>Nitrosomonadaceae</taxon>
        <taxon>Nitrosomonas</taxon>
    </lineage>
</organism>
<keyword evidence="4 6" id="KW-0238">DNA-binding</keyword>
<dbReference type="EMBL" id="FOSP01000006">
    <property type="protein sequence ID" value="SFK43512.1"/>
    <property type="molecule type" value="Genomic_DNA"/>
</dbReference>
<accession>A0A1I3ZHK3</accession>
<keyword evidence="5 6" id="KW-0233">DNA recombination</keyword>
<dbReference type="STRING" id="52441.SAMN05216302_100694"/>
<evidence type="ECO:0000313" key="8">
    <source>
        <dbReference type="Proteomes" id="UP000199533"/>
    </source>
</evidence>
<dbReference type="GO" id="GO:0004803">
    <property type="term" value="F:transposase activity"/>
    <property type="evidence" value="ECO:0007669"/>
    <property type="project" value="UniProtKB-UniRule"/>
</dbReference>